<dbReference type="Gene3D" id="2.40.50.90">
    <property type="match status" value="1"/>
</dbReference>
<accession>F0F147</accession>
<evidence type="ECO:0000313" key="1">
    <source>
        <dbReference type="EMBL" id="EGC16745.1"/>
    </source>
</evidence>
<comment type="caution">
    <text evidence="1">The sequence shown here is derived from an EMBL/GenBank/DDBJ whole genome shotgun (WGS) entry which is preliminary data.</text>
</comment>
<organism evidence="1 2">
    <name type="scientific">Kingella denitrificans ATCC 33394</name>
    <dbReference type="NCBI Taxonomy" id="888741"/>
    <lineage>
        <taxon>Bacteria</taxon>
        <taxon>Pseudomonadati</taxon>
        <taxon>Pseudomonadota</taxon>
        <taxon>Betaproteobacteria</taxon>
        <taxon>Neisseriales</taxon>
        <taxon>Neisseriaceae</taxon>
        <taxon>Kingella</taxon>
    </lineage>
</organism>
<dbReference type="HOGENOM" id="CLU_2000833_0_0_4"/>
<gene>
    <name evidence="1" type="ORF">HMPREF9098_1832</name>
</gene>
<proteinExistence type="predicted"/>
<evidence type="ECO:0000313" key="2">
    <source>
        <dbReference type="Proteomes" id="UP000004088"/>
    </source>
</evidence>
<sequence length="124" mass="14197">MLWNFELFDMLIAKDQVQKETQLVEKAKGATMSAFRVTSIIYENTLEASSDWKWNGETGTRVRPVGYNTRGLHTTKGQKSKDALSKLINGQQVELRTAYKVDRGRLVCEVFIGSRNLAEFFPEY</sequence>
<name>F0F147_9NEIS</name>
<reference evidence="1 2" key="1">
    <citation type="submission" date="2011-01" db="EMBL/GenBank/DDBJ databases">
        <authorList>
            <person name="Muzny D."/>
            <person name="Qin X."/>
            <person name="Deng J."/>
            <person name="Jiang H."/>
            <person name="Liu Y."/>
            <person name="Qu J."/>
            <person name="Song X.-Z."/>
            <person name="Zhang L."/>
            <person name="Thornton R."/>
            <person name="Coyle M."/>
            <person name="Francisco L."/>
            <person name="Jackson L."/>
            <person name="Javaid M."/>
            <person name="Korchina V."/>
            <person name="Kovar C."/>
            <person name="Mata R."/>
            <person name="Mathew T."/>
            <person name="Ngo R."/>
            <person name="Nguyen L."/>
            <person name="Nguyen N."/>
            <person name="Okwuonu G."/>
            <person name="Ongeri F."/>
            <person name="Pham C."/>
            <person name="Simmons D."/>
            <person name="Wilczek-Boney K."/>
            <person name="Hale W."/>
            <person name="Jakkamsetti A."/>
            <person name="Pham P."/>
            <person name="Ruth R."/>
            <person name="San Lucas F."/>
            <person name="Warren J."/>
            <person name="Zhang J."/>
            <person name="Zhao Z."/>
            <person name="Zhou C."/>
            <person name="Zhu D."/>
            <person name="Lee S."/>
            <person name="Bess C."/>
            <person name="Blankenburg K."/>
            <person name="Forbes L."/>
            <person name="Fu Q."/>
            <person name="Gubbala S."/>
            <person name="Hirani K."/>
            <person name="Jayaseelan J.C."/>
            <person name="Lara F."/>
            <person name="Munidasa M."/>
            <person name="Palculict T."/>
            <person name="Patil S."/>
            <person name="Pu L.-L."/>
            <person name="Saada N."/>
            <person name="Tang L."/>
            <person name="Weissenberger G."/>
            <person name="Zhu Y."/>
            <person name="Hemphill L."/>
            <person name="Shang Y."/>
            <person name="Youmans B."/>
            <person name="Ayvaz T."/>
            <person name="Ross M."/>
            <person name="Santibanez J."/>
            <person name="Aqrawi P."/>
            <person name="Gross S."/>
            <person name="Joshi V."/>
            <person name="Fowler G."/>
            <person name="Nazareth L."/>
            <person name="Reid J."/>
            <person name="Worley K."/>
            <person name="Petrosino J."/>
            <person name="Highlander S."/>
            <person name="Gibbs R."/>
        </authorList>
    </citation>
    <scope>NUCLEOTIDE SEQUENCE [LARGE SCALE GENOMIC DNA]</scope>
    <source>
        <strain evidence="1 2">ATCC 33394</strain>
    </source>
</reference>
<protein>
    <submittedName>
        <fullName evidence="1">Uncharacterized protein</fullName>
    </submittedName>
</protein>
<dbReference type="SUPFAM" id="SSF50199">
    <property type="entry name" value="Staphylococcal nuclease"/>
    <property type="match status" value="1"/>
</dbReference>
<dbReference type="InterPro" id="IPR035437">
    <property type="entry name" value="SNase_OB-fold_sf"/>
</dbReference>
<dbReference type="STRING" id="888741.HMPREF9098_1832"/>
<dbReference type="Proteomes" id="UP000004088">
    <property type="component" value="Unassembled WGS sequence"/>
</dbReference>
<dbReference type="EMBL" id="AEWV01000036">
    <property type="protein sequence ID" value="EGC16745.1"/>
    <property type="molecule type" value="Genomic_DNA"/>
</dbReference>
<keyword evidence="2" id="KW-1185">Reference proteome</keyword>
<dbReference type="AlphaFoldDB" id="F0F147"/>